<dbReference type="OrthoDB" id="681218at2759"/>
<dbReference type="GeneID" id="113871910"/>
<evidence type="ECO:0000256" key="2">
    <source>
        <dbReference type="ARBA" id="ARBA00004186"/>
    </source>
</evidence>
<evidence type="ECO:0000313" key="9">
    <source>
        <dbReference type="Proteomes" id="UP000694853"/>
    </source>
</evidence>
<dbReference type="GO" id="GO:0005634">
    <property type="term" value="C:nucleus"/>
    <property type="evidence" value="ECO:0007669"/>
    <property type="project" value="UniProtKB-SubCell"/>
</dbReference>
<dbReference type="PANTHER" id="PTHR13738:SF1">
    <property type="entry name" value="TROPONIN I"/>
    <property type="match status" value="1"/>
</dbReference>
<feature type="region of interest" description="Disordered" evidence="7">
    <location>
        <begin position="172"/>
        <end position="218"/>
    </location>
</feature>
<organism evidence="9 10">
    <name type="scientific">Abrus precatorius</name>
    <name type="common">Indian licorice</name>
    <name type="synonym">Glycine abrus</name>
    <dbReference type="NCBI Taxonomy" id="3816"/>
    <lineage>
        <taxon>Eukaryota</taxon>
        <taxon>Viridiplantae</taxon>
        <taxon>Streptophyta</taxon>
        <taxon>Embryophyta</taxon>
        <taxon>Tracheophyta</taxon>
        <taxon>Spermatophyta</taxon>
        <taxon>Magnoliopsida</taxon>
        <taxon>eudicotyledons</taxon>
        <taxon>Gunneridae</taxon>
        <taxon>Pentapetalae</taxon>
        <taxon>rosids</taxon>
        <taxon>fabids</taxon>
        <taxon>Fabales</taxon>
        <taxon>Fabaceae</taxon>
        <taxon>Papilionoideae</taxon>
        <taxon>50 kb inversion clade</taxon>
        <taxon>NPAAA clade</taxon>
        <taxon>indigoferoid/millettioid clade</taxon>
        <taxon>Abreae</taxon>
        <taxon>Abrus</taxon>
    </lineage>
</organism>
<feature type="region of interest" description="Disordered" evidence="7">
    <location>
        <begin position="1324"/>
        <end position="1351"/>
    </location>
</feature>
<dbReference type="RefSeq" id="XP_027364803.1">
    <property type="nucleotide sequence ID" value="XM_027509002.1"/>
</dbReference>
<reference evidence="10" key="2">
    <citation type="submission" date="2025-08" db="UniProtKB">
        <authorList>
            <consortium name="RefSeq"/>
        </authorList>
    </citation>
    <scope>IDENTIFICATION</scope>
    <source>
        <tissue evidence="10">Young leaves</tissue>
    </source>
</reference>
<keyword evidence="4" id="KW-0963">Cytoplasm</keyword>
<feature type="compositionally biased region" description="Basic and acidic residues" evidence="7">
    <location>
        <begin position="314"/>
        <end position="323"/>
    </location>
</feature>
<accession>A0A8B8MA12</accession>
<evidence type="ECO:0000313" key="10">
    <source>
        <dbReference type="RefSeq" id="XP_027364803.1"/>
    </source>
</evidence>
<dbReference type="Proteomes" id="UP000694853">
    <property type="component" value="Unplaced"/>
</dbReference>
<feature type="compositionally biased region" description="Polar residues" evidence="7">
    <location>
        <begin position="488"/>
        <end position="502"/>
    </location>
</feature>
<reference evidence="9" key="1">
    <citation type="journal article" date="2019" name="Toxins">
        <title>Detection of Abrin-Like and Prepropulchellin-Like Toxin Genes and Transcripts Using Whole Genome Sequencing and Full-Length Transcript Sequencing of Abrus precatorius.</title>
        <authorList>
            <person name="Hovde B.T."/>
            <person name="Daligault H.E."/>
            <person name="Hanschen E.R."/>
            <person name="Kunde Y.A."/>
            <person name="Johnson M.B."/>
            <person name="Starkenburg S.R."/>
            <person name="Johnson S.L."/>
        </authorList>
    </citation>
    <scope>NUCLEOTIDE SEQUENCE [LARGE SCALE GENOMIC DNA]</scope>
</reference>
<comment type="subcellular location">
    <subcellularLocation>
        <location evidence="2">Cytoplasm</location>
        <location evidence="2">Cytoskeleton</location>
        <location evidence="2">Spindle</location>
    </subcellularLocation>
    <subcellularLocation>
        <location evidence="1">Nucleus</location>
    </subcellularLocation>
</comment>
<dbReference type="GO" id="GO:0005819">
    <property type="term" value="C:spindle"/>
    <property type="evidence" value="ECO:0007669"/>
    <property type="project" value="UniProtKB-SubCell"/>
</dbReference>
<name>A0A8B8MA12_ABRPR</name>
<dbReference type="PANTHER" id="PTHR13738">
    <property type="entry name" value="TROPONIN I"/>
    <property type="match status" value="1"/>
</dbReference>
<feature type="domain" description="Inner centromere protein ARK-binding" evidence="8">
    <location>
        <begin position="1602"/>
        <end position="1652"/>
    </location>
</feature>
<dbReference type="InterPro" id="IPR050875">
    <property type="entry name" value="Troponin_I"/>
</dbReference>
<evidence type="ECO:0000256" key="3">
    <source>
        <dbReference type="ARBA" id="ARBA00010042"/>
    </source>
</evidence>
<feature type="region of interest" description="Disordered" evidence="7">
    <location>
        <begin position="462"/>
        <end position="481"/>
    </location>
</feature>
<feature type="region of interest" description="Disordered" evidence="7">
    <location>
        <begin position="1598"/>
        <end position="1617"/>
    </location>
</feature>
<evidence type="ECO:0000256" key="4">
    <source>
        <dbReference type="ARBA" id="ARBA00022490"/>
    </source>
</evidence>
<dbReference type="InterPro" id="IPR005635">
    <property type="entry name" value="Inner_centromere_prot_ARK-bd"/>
</dbReference>
<protein>
    <submittedName>
        <fullName evidence="10">Uncharacterized protein LOC113871910</fullName>
    </submittedName>
</protein>
<feature type="compositionally biased region" description="Basic and acidic residues" evidence="7">
    <location>
        <begin position="1438"/>
        <end position="1450"/>
    </location>
</feature>
<feature type="region of interest" description="Disordered" evidence="7">
    <location>
        <begin position="1438"/>
        <end position="1486"/>
    </location>
</feature>
<sequence length="1654" mass="184271">MEKHVVQIFERTKRIIDQSRQQCHLWEHHLFPKLLLNGIPPPPWLCNSSLHTRPSDPQELNKDELLSEVLLSQPQVGVPLAGHHCNLYSNLDAVSDGVQYPIGLHDEGCDLIKDCNTGDGLSIVPDCSVNNTGCASSGPPELDFGAESPQNQLEPRVSGCHHDPALSLAKLQRSKSRQKALELRNSARAPKRWSRDDSNAGVCAGTVTGSTSSTPQAEHLMESDWVKDFRSNIQSCSMEEMARRDCVTQEDKSNYSGRITRSKRFQRLNSSNNASSSEWEEDGPLPYDLNESLEIVNRCCAITGGCGVKEANEGEYQRREAGRREKKRLTKSRSSSQARCIKESFKIDNTLSRGKRTEICDLMQPITHVDQTHLSKASDCNDGSRRNTINDRDFILNKQESNIHVKSIDKSAQSNELLISQNSQNVAEPVVGSFGSQKDPDFAVVKTKDCLSRSCLGKEYITRDPESQNHPEEVLDSSRSNSCVQNAACSESAGKRSQNLQPTEMVARRSSSSPKYSKLDIEIARNSAEEEKAATLTTFRNTRAVTTCAKEGSLIPVSSSNLDGKSLLAESVYIETAVDGEVTNTQENILSGTIPNDNVKQRSAATGEVDAYCDGSVEKDSSVSPKVGLNVSVLKLPSDVVMSVMPKQLDFDDVEETSMNVICSPDLKEGQRGMSPEEEPLNSLEPVNLVEEETSLVHQSKHKSLGEMHSMEMQEVLIREEEPQMKYCENHFEEEDLTSSALNAMSPIKELPMVQNDFCILSSSLMNHSTPSQVASENSSGSLSKEALTSKFVLVKGKLKDDGRSTGLADSSSEAVSGNGLHKYTDKNITNITVGFPFAAPMDDMNAGLALQGQNSIFSAQEGGLLGNALLSDGKITGSLNYFQLSKSSTESFTYDVERHHKRRKTEIETHKFLPATSNLLEKPLDSTDQRPKSRNLSIEEDIPRIVLEVQHLACNQEDDTRHQFVSNSDEIQNNRKCQTMEGSSLKARREEKLILDGRDRCADTLLLEEANMSGFVMDSTLRCSMDEKMDSWHRQVICGEESAELLACVERNNSSRRIYPGGNPKFSDGVPLSPGIQCLDSIGTDETLPEFEGFIMQTDKAQPCIAEDQIELEKMNLPSNSIDYTSHGKSRSMHSPMCYSSTPYKLHNIPEFCQSLPNGLLEGIGQRTSLPLNNGSPRSLSDGQPNCMGHYTSSVQTLWDRINSNFGSSGKRKSLKLELPCISEENETVDEIAGNLQRGIRSEGMTSSITREPLVEIIDNPNPSTSILQDDVLTGGREDCISTEFNLSGTRNKVKNNVDKQNGNRRRFMSKGKENQSISLGANGAKRTTESVCKRPSRPKLSGKDSMKRGTTYSEVKSTCNNIVSNISSFIPLVQQKQAAVGLTGKRDIKVKALEAAEAAKRMAERKENERKMKKEALRLEREKLEQQNLRQLELQKKKKEEERKKKDVQMAAKKRQREDEEKKEKERKRKRVNDTKKQQLEHEKIHAKKEEREIQGRATGEGIQENKKFMDAGENHKNLQEQDKREGNLEKISETESLAIRNSEVHITKENCPEYLETVNDCVNDVKVMSTSIKATEDDDLIIKNSLQEQAYEISPYKGSDDEDEDEDGIPNNKFIPSWASKRSLSLIVSSQKIDPETIFPPQSFCTIAEDF</sequence>
<dbReference type="Pfam" id="PF03941">
    <property type="entry name" value="INCENP_ARK-bind"/>
    <property type="match status" value="1"/>
</dbReference>
<gene>
    <name evidence="10" type="primary">LOC113871910</name>
</gene>
<evidence type="ECO:0000256" key="6">
    <source>
        <dbReference type="ARBA" id="ARBA00023242"/>
    </source>
</evidence>
<keyword evidence="5" id="KW-0206">Cytoskeleton</keyword>
<keyword evidence="6" id="KW-0539">Nucleus</keyword>
<proteinExistence type="inferred from homology"/>
<evidence type="ECO:0000256" key="1">
    <source>
        <dbReference type="ARBA" id="ARBA00004123"/>
    </source>
</evidence>
<feature type="compositionally biased region" description="Basic and acidic residues" evidence="7">
    <location>
        <begin position="1474"/>
        <end position="1486"/>
    </location>
</feature>
<evidence type="ECO:0000256" key="5">
    <source>
        <dbReference type="ARBA" id="ARBA00023212"/>
    </source>
</evidence>
<keyword evidence="9" id="KW-1185">Reference proteome</keyword>
<feature type="region of interest" description="Disordered" evidence="7">
    <location>
        <begin position="488"/>
        <end position="512"/>
    </location>
</feature>
<dbReference type="KEGG" id="aprc:113871910"/>
<comment type="similarity">
    <text evidence="3">Belongs to the INCENP family.</text>
</comment>
<feature type="compositionally biased region" description="Polar residues" evidence="7">
    <location>
        <begin position="207"/>
        <end position="216"/>
    </location>
</feature>
<feature type="region of interest" description="Disordered" evidence="7">
    <location>
        <begin position="314"/>
        <end position="335"/>
    </location>
</feature>
<evidence type="ECO:0000256" key="7">
    <source>
        <dbReference type="SAM" id="MobiDB-lite"/>
    </source>
</evidence>
<evidence type="ECO:0000259" key="8">
    <source>
        <dbReference type="Pfam" id="PF03941"/>
    </source>
</evidence>
<feature type="compositionally biased region" description="Basic and acidic residues" evidence="7">
    <location>
        <begin position="462"/>
        <end position="473"/>
    </location>
</feature>